<protein>
    <submittedName>
        <fullName evidence="2">GNAT family acetyltransferase</fullName>
    </submittedName>
</protein>
<dbReference type="RefSeq" id="WP_129653083.1">
    <property type="nucleotide sequence ID" value="NZ_ML142907.1"/>
</dbReference>
<evidence type="ECO:0000259" key="1">
    <source>
        <dbReference type="PROSITE" id="PS51186"/>
    </source>
</evidence>
<name>A0A444VRH9_9FLAO</name>
<keyword evidence="2" id="KW-0808">Transferase</keyword>
<dbReference type="Proteomes" id="UP000290261">
    <property type="component" value="Unassembled WGS sequence"/>
</dbReference>
<evidence type="ECO:0000313" key="3">
    <source>
        <dbReference type="Proteomes" id="UP000290261"/>
    </source>
</evidence>
<dbReference type="InterPro" id="IPR000182">
    <property type="entry name" value="GNAT_dom"/>
</dbReference>
<dbReference type="GO" id="GO:0016747">
    <property type="term" value="F:acyltransferase activity, transferring groups other than amino-acyl groups"/>
    <property type="evidence" value="ECO:0007669"/>
    <property type="project" value="InterPro"/>
</dbReference>
<reference evidence="2 3" key="1">
    <citation type="submission" date="2014-04" db="EMBL/GenBank/DDBJ databases">
        <title>Whole genome of Muricauda olearia.</title>
        <authorList>
            <person name="Zhang X.-H."/>
            <person name="Tang K."/>
        </authorList>
    </citation>
    <scope>NUCLEOTIDE SEQUENCE [LARGE SCALE GENOMIC DNA]</scope>
    <source>
        <strain evidence="2 3">Th120</strain>
    </source>
</reference>
<dbReference type="CDD" id="cd04301">
    <property type="entry name" value="NAT_SF"/>
    <property type="match status" value="1"/>
</dbReference>
<dbReference type="InterPro" id="IPR016181">
    <property type="entry name" value="Acyl_CoA_acyltransferase"/>
</dbReference>
<proteinExistence type="predicted"/>
<comment type="caution">
    <text evidence="2">The sequence shown here is derived from an EMBL/GenBank/DDBJ whole genome shotgun (WGS) entry which is preliminary data.</text>
</comment>
<dbReference type="Pfam" id="PF13302">
    <property type="entry name" value="Acetyltransf_3"/>
    <property type="match status" value="1"/>
</dbReference>
<sequence>MSKYLLEGQTTERLLFRCIQPSDFDDWLPFYHEPKSTQFWEGLPLDPIEACQLQFDRIFERYQNDLGGMNALVLKEAGQLVGICGLLVQTVDHLEELEIGYSILPQFWQRGIAIEAAQKCKEFAFEHHYADSLISIIHVNNVPSQKVALKNGMHLQKTTSYKNNPVHIFRVDRT</sequence>
<gene>
    <name evidence="2" type="ORF">DN53_04105</name>
</gene>
<dbReference type="SUPFAM" id="SSF55729">
    <property type="entry name" value="Acyl-CoA N-acyltransferases (Nat)"/>
    <property type="match status" value="1"/>
</dbReference>
<accession>A0A444VRH9</accession>
<dbReference type="EMBL" id="JJMP01000001">
    <property type="protein sequence ID" value="RYC53411.1"/>
    <property type="molecule type" value="Genomic_DNA"/>
</dbReference>
<dbReference type="PANTHER" id="PTHR43792:SF1">
    <property type="entry name" value="N-ACETYLTRANSFERASE DOMAIN-CONTAINING PROTEIN"/>
    <property type="match status" value="1"/>
</dbReference>
<dbReference type="PROSITE" id="PS51186">
    <property type="entry name" value="GNAT"/>
    <property type="match status" value="1"/>
</dbReference>
<dbReference type="InterPro" id="IPR051531">
    <property type="entry name" value="N-acetyltransferase"/>
</dbReference>
<dbReference type="PANTHER" id="PTHR43792">
    <property type="entry name" value="GNAT FAMILY, PUTATIVE (AFU_ORTHOLOGUE AFUA_3G00765)-RELATED-RELATED"/>
    <property type="match status" value="1"/>
</dbReference>
<keyword evidence="3" id="KW-1185">Reference proteome</keyword>
<dbReference type="Gene3D" id="3.40.630.30">
    <property type="match status" value="1"/>
</dbReference>
<evidence type="ECO:0000313" key="2">
    <source>
        <dbReference type="EMBL" id="RYC53411.1"/>
    </source>
</evidence>
<organism evidence="2 3">
    <name type="scientific">Flagellimonas olearia</name>
    <dbReference type="NCBI Taxonomy" id="552546"/>
    <lineage>
        <taxon>Bacteria</taxon>
        <taxon>Pseudomonadati</taxon>
        <taxon>Bacteroidota</taxon>
        <taxon>Flavobacteriia</taxon>
        <taxon>Flavobacteriales</taxon>
        <taxon>Flavobacteriaceae</taxon>
        <taxon>Flagellimonas</taxon>
    </lineage>
</organism>
<dbReference type="AlphaFoldDB" id="A0A444VRH9"/>
<feature type="domain" description="N-acetyltransferase" evidence="1">
    <location>
        <begin position="14"/>
        <end position="174"/>
    </location>
</feature>